<organism evidence="1">
    <name type="scientific">uncultured Caudovirales phage</name>
    <dbReference type="NCBI Taxonomy" id="2100421"/>
    <lineage>
        <taxon>Viruses</taxon>
        <taxon>Duplodnaviria</taxon>
        <taxon>Heunggongvirae</taxon>
        <taxon>Uroviricota</taxon>
        <taxon>Caudoviricetes</taxon>
        <taxon>Peduoviridae</taxon>
        <taxon>Maltschvirus</taxon>
        <taxon>Maltschvirus maltsch</taxon>
    </lineage>
</organism>
<evidence type="ECO:0000313" key="1">
    <source>
        <dbReference type="EMBL" id="CAB4136843.1"/>
    </source>
</evidence>
<name>A0A6J5LUS7_9CAUD</name>
<dbReference type="EMBL" id="LR796325">
    <property type="protein sequence ID" value="CAB4136843.1"/>
    <property type="molecule type" value="Genomic_DNA"/>
</dbReference>
<accession>A0A6J5LUS7</accession>
<gene>
    <name evidence="1" type="ORF">UFOVP310_22</name>
</gene>
<reference evidence="1" key="1">
    <citation type="submission" date="2020-04" db="EMBL/GenBank/DDBJ databases">
        <authorList>
            <person name="Chiriac C."/>
            <person name="Salcher M."/>
            <person name="Ghai R."/>
            <person name="Kavagutti S V."/>
        </authorList>
    </citation>
    <scope>NUCLEOTIDE SEQUENCE</scope>
</reference>
<protein>
    <submittedName>
        <fullName evidence="1">Uncharacterized protein</fullName>
    </submittedName>
</protein>
<proteinExistence type="predicted"/>
<sequence length="170" mass="20635">MIFKNWLQHNYNLLNKLSKKIDKEYGEEILHFTIEKFLEKNDLKFLDELEDDIKLKYVSRTMKIQATSKESQFYRKIKRFTLITKDVIIEMEEENETDDLDELKIYFIKEKLKTINWFSSLLFQRYVEIGCSAQKLADQLLIPLTTCQYHIRKVKNEIKNDWNNNIKNKL</sequence>